<dbReference type="HAMAP" id="MF_00957">
    <property type="entry name" value="PolyA_pol"/>
    <property type="match status" value="1"/>
</dbReference>
<dbReference type="RefSeq" id="WP_326507004.1">
    <property type="nucleotide sequence ID" value="NZ_JAWIIV010000010.1"/>
</dbReference>
<keyword evidence="2 7" id="KW-0808">Transferase</keyword>
<dbReference type="CDD" id="cd05398">
    <property type="entry name" value="NT_ClassII-CCAase"/>
    <property type="match status" value="1"/>
</dbReference>
<evidence type="ECO:0000259" key="11">
    <source>
        <dbReference type="Pfam" id="PF12626"/>
    </source>
</evidence>
<dbReference type="InterPro" id="IPR002646">
    <property type="entry name" value="PolA_pol_head_dom"/>
</dbReference>
<evidence type="ECO:0000256" key="7">
    <source>
        <dbReference type="HAMAP-Rule" id="MF_00957"/>
    </source>
</evidence>
<evidence type="ECO:0000256" key="5">
    <source>
        <dbReference type="ARBA" id="ARBA00022884"/>
    </source>
</evidence>
<feature type="domain" description="Polymerase A arginine-rich C-terminal" evidence="11">
    <location>
        <begin position="321"/>
        <end position="438"/>
    </location>
</feature>
<dbReference type="PANTHER" id="PTHR43051:SF1">
    <property type="entry name" value="POLYNUCLEOTIDE ADENYLYLTRANSFERASE FAMILY PROTEIN"/>
    <property type="match status" value="1"/>
</dbReference>
<keyword evidence="1 7" id="KW-0507">mRNA processing</keyword>
<dbReference type="Proteomes" id="UP001352263">
    <property type="component" value="Unassembled WGS sequence"/>
</dbReference>
<dbReference type="InterPro" id="IPR010206">
    <property type="entry name" value="PolA_pol_I"/>
</dbReference>
<evidence type="ECO:0000256" key="4">
    <source>
        <dbReference type="ARBA" id="ARBA00022840"/>
    </source>
</evidence>
<feature type="domain" description="Poly A polymerase head" evidence="10">
    <location>
        <begin position="55"/>
        <end position="180"/>
    </location>
</feature>
<feature type="active site" evidence="7">
    <location>
        <position position="73"/>
    </location>
</feature>
<sequence>MIKKLIKRILGVKSKTESPNQPAILGPNEHGIDPQLLSPNAVRVTQALQEAGFKAFVVGGAVRDLLLGVKPKDFDVATNATPEQVKRLFRRAFIIGKRFQIVHVMFGQEVIEVTTFRGTSADNAPKDEHGRVLRDNTFGEQHEDAVRRDFTINAMYYDPATRQVLDYHQGIADIRSKTLRIIGVPEARYREDPVRLLRVVRFAAKLGFSIDPHTRAPIQVMAPLINNVPAARVFDEMLKLLMSGQALACLQQLRQDGLHHGLLPLLDVVLEQPLGEKFVTLALAGTDQRIREGKPVSPGFLFASLLWHQVLEKWTAYQAAGEYPIPALHLAADDVLNTQTEKLALQRRIASDMRDIWAMQPRFERRIGKSPYKLLEHPRLRAGYDFLLLRCASGEIDQEVGEWWTDFMAADGPERDALLSRKPKAEGEATAARKRRRRGGRSKPKDAPGAGPTEGSAQ</sequence>
<dbReference type="PANTHER" id="PTHR43051">
    <property type="entry name" value="POLYNUCLEOTIDE ADENYLYLTRANSFERASE FAMILY PROTEIN"/>
    <property type="match status" value="1"/>
</dbReference>
<dbReference type="Pfam" id="PF12627">
    <property type="entry name" value="PolyA_pol_RNAbd"/>
    <property type="match status" value="1"/>
</dbReference>
<dbReference type="InterPro" id="IPR025866">
    <property type="entry name" value="PolyA_pol_arg_C_dom"/>
</dbReference>
<evidence type="ECO:0000256" key="9">
    <source>
        <dbReference type="SAM" id="MobiDB-lite"/>
    </source>
</evidence>
<comment type="caution">
    <text evidence="13">The sequence shown here is derived from an EMBL/GenBank/DDBJ whole genome shotgun (WGS) entry which is preliminary data.</text>
</comment>
<accession>A0ABU6JAX0</accession>
<comment type="catalytic activity">
    <reaction evidence="7">
        <text>RNA(n) + ATP = RNA(n)-3'-adenine ribonucleotide + diphosphate</text>
        <dbReference type="Rhea" id="RHEA:11332"/>
        <dbReference type="Rhea" id="RHEA-COMP:14527"/>
        <dbReference type="Rhea" id="RHEA-COMP:17347"/>
        <dbReference type="ChEBI" id="CHEBI:30616"/>
        <dbReference type="ChEBI" id="CHEBI:33019"/>
        <dbReference type="ChEBI" id="CHEBI:140395"/>
        <dbReference type="ChEBI" id="CHEBI:173115"/>
        <dbReference type="EC" id="2.7.7.19"/>
    </reaction>
</comment>
<evidence type="ECO:0000259" key="10">
    <source>
        <dbReference type="Pfam" id="PF01743"/>
    </source>
</evidence>
<dbReference type="Gene3D" id="3.30.460.10">
    <property type="entry name" value="Beta Polymerase, domain 2"/>
    <property type="match status" value="1"/>
</dbReference>
<evidence type="ECO:0000313" key="13">
    <source>
        <dbReference type="EMBL" id="MEC4720299.1"/>
    </source>
</evidence>
<dbReference type="EMBL" id="JAWIIV010000010">
    <property type="protein sequence ID" value="MEC4720299.1"/>
    <property type="molecule type" value="Genomic_DNA"/>
</dbReference>
<keyword evidence="4 7" id="KW-0067">ATP-binding</keyword>
<dbReference type="EC" id="2.7.7.19" evidence="7"/>
<feature type="active site" evidence="7">
    <location>
        <position position="75"/>
    </location>
</feature>
<evidence type="ECO:0000313" key="14">
    <source>
        <dbReference type="Proteomes" id="UP001352263"/>
    </source>
</evidence>
<gene>
    <name evidence="7 13" type="primary">pcnB</name>
    <name evidence="13" type="ORF">RY831_14150</name>
</gene>
<proteinExistence type="inferred from homology"/>
<feature type="compositionally biased region" description="Basic and acidic residues" evidence="9">
    <location>
        <begin position="415"/>
        <end position="427"/>
    </location>
</feature>
<dbReference type="SUPFAM" id="SSF81301">
    <property type="entry name" value="Nucleotidyltransferase"/>
    <property type="match status" value="1"/>
</dbReference>
<protein>
    <recommendedName>
        <fullName evidence="7">Poly(A) polymerase I</fullName>
        <shortName evidence="7">PAP I</shortName>
        <ecNumber evidence="7">2.7.7.19</ecNumber>
    </recommendedName>
</protein>
<evidence type="ECO:0000256" key="2">
    <source>
        <dbReference type="ARBA" id="ARBA00022679"/>
    </source>
</evidence>
<evidence type="ECO:0000259" key="12">
    <source>
        <dbReference type="Pfam" id="PF12627"/>
    </source>
</evidence>
<reference evidence="13 14" key="1">
    <citation type="submission" date="2023-10" db="EMBL/GenBank/DDBJ databases">
        <title>Noviherbaspirillum sp. CPCC 100848 genome assembly.</title>
        <authorList>
            <person name="Li X.Y."/>
            <person name="Fang X.M."/>
        </authorList>
    </citation>
    <scope>NUCLEOTIDE SEQUENCE [LARGE SCALE GENOMIC DNA]</scope>
    <source>
        <strain evidence="13 14">CPCC 100848</strain>
    </source>
</reference>
<dbReference type="InterPro" id="IPR043519">
    <property type="entry name" value="NT_sf"/>
</dbReference>
<dbReference type="GO" id="GO:1990817">
    <property type="term" value="F:poly(A) RNA polymerase activity"/>
    <property type="evidence" value="ECO:0007669"/>
    <property type="project" value="UniProtKB-EC"/>
</dbReference>
<dbReference type="SUPFAM" id="SSF81891">
    <property type="entry name" value="Poly A polymerase C-terminal region-like"/>
    <property type="match status" value="1"/>
</dbReference>
<keyword evidence="14" id="KW-1185">Reference proteome</keyword>
<dbReference type="Pfam" id="PF12626">
    <property type="entry name" value="PolyA_pol_arg_C"/>
    <property type="match status" value="1"/>
</dbReference>
<dbReference type="Gene3D" id="1.10.3090.10">
    <property type="entry name" value="cca-adding enzyme, domain 2"/>
    <property type="match status" value="1"/>
</dbReference>
<feature type="compositionally biased region" description="Basic residues" evidence="9">
    <location>
        <begin position="432"/>
        <end position="442"/>
    </location>
</feature>
<keyword evidence="13" id="KW-0548">Nucleotidyltransferase</keyword>
<keyword evidence="3 7" id="KW-0547">Nucleotide-binding</keyword>
<comment type="similarity">
    <text evidence="7 8">Belongs to the tRNA nucleotidyltransferase/poly(A) polymerase family.</text>
</comment>
<evidence type="ECO:0000256" key="8">
    <source>
        <dbReference type="RuleBase" id="RU003953"/>
    </source>
</evidence>
<dbReference type="InterPro" id="IPR052191">
    <property type="entry name" value="tRNA_ntf/polyA_polymerase_I"/>
</dbReference>
<dbReference type="NCBIfam" id="TIGR01942">
    <property type="entry name" value="pcnB"/>
    <property type="match status" value="1"/>
</dbReference>
<evidence type="ECO:0000256" key="6">
    <source>
        <dbReference type="ARBA" id="ARBA00023163"/>
    </source>
</evidence>
<feature type="region of interest" description="Disordered" evidence="9">
    <location>
        <begin position="415"/>
        <end position="458"/>
    </location>
</feature>
<evidence type="ECO:0000256" key="1">
    <source>
        <dbReference type="ARBA" id="ARBA00022664"/>
    </source>
</evidence>
<feature type="active site" evidence="7">
    <location>
        <position position="149"/>
    </location>
</feature>
<organism evidence="13 14">
    <name type="scientific">Noviherbaspirillum album</name>
    <dbReference type="NCBI Taxonomy" id="3080276"/>
    <lineage>
        <taxon>Bacteria</taxon>
        <taxon>Pseudomonadati</taxon>
        <taxon>Pseudomonadota</taxon>
        <taxon>Betaproteobacteria</taxon>
        <taxon>Burkholderiales</taxon>
        <taxon>Oxalobacteraceae</taxon>
        <taxon>Noviherbaspirillum</taxon>
    </lineage>
</organism>
<dbReference type="InterPro" id="IPR032828">
    <property type="entry name" value="PolyA_RNA-bd"/>
</dbReference>
<name>A0ABU6JAX0_9BURK</name>
<dbReference type="Pfam" id="PF01743">
    <property type="entry name" value="PolyA_pol"/>
    <property type="match status" value="1"/>
</dbReference>
<evidence type="ECO:0000256" key="3">
    <source>
        <dbReference type="ARBA" id="ARBA00022741"/>
    </source>
</evidence>
<comment type="function">
    <text evidence="7">Adds poly(A) tail to the 3' end of many RNAs, which usually targets these RNAs for decay. Plays a significant role in the global control of gene expression, through influencing the rate of transcript degradation, and in the general RNA quality control.</text>
</comment>
<keyword evidence="6 7" id="KW-0804">Transcription</keyword>
<keyword evidence="5 7" id="KW-0694">RNA-binding</keyword>
<feature type="domain" description="tRNA nucleotidyltransferase/poly(A) polymerase RNA and SrmB- binding" evidence="12">
    <location>
        <begin position="207"/>
        <end position="267"/>
    </location>
</feature>